<gene>
    <name evidence="4" type="ORF">GAB14E_0347</name>
</gene>
<dbReference type="Gene3D" id="3.30.530.20">
    <property type="match status" value="1"/>
</dbReference>
<accession>A0A099L1S6</accession>
<dbReference type="InterPro" id="IPR005031">
    <property type="entry name" value="COQ10_START"/>
</dbReference>
<protein>
    <submittedName>
        <fullName evidence="4">Cyclase/dehydrase</fullName>
    </submittedName>
</protein>
<dbReference type="CDD" id="cd07813">
    <property type="entry name" value="COQ10p_like"/>
    <property type="match status" value="1"/>
</dbReference>
<reference evidence="4 5" key="1">
    <citation type="submission" date="2014-08" db="EMBL/GenBank/DDBJ databases">
        <title>Genomic and Phenotypic Diversity of Colwellia psychrerythraea strains from Disparate Marine Basins.</title>
        <authorList>
            <person name="Techtmann S.M."/>
            <person name="Stelling S.C."/>
            <person name="Utturkar S.M."/>
            <person name="Alshibli N."/>
            <person name="Harris A."/>
            <person name="Brown S.D."/>
            <person name="Hazen T.C."/>
        </authorList>
    </citation>
    <scope>NUCLEOTIDE SEQUENCE [LARGE SCALE GENOMIC DNA]</scope>
    <source>
        <strain evidence="4 5">GAB14E</strain>
    </source>
</reference>
<dbReference type="GO" id="GO:0048039">
    <property type="term" value="F:ubiquinone binding"/>
    <property type="evidence" value="ECO:0007669"/>
    <property type="project" value="InterPro"/>
</dbReference>
<dbReference type="Pfam" id="PF03364">
    <property type="entry name" value="Polyketide_cyc"/>
    <property type="match status" value="1"/>
</dbReference>
<dbReference type="PANTHER" id="PTHR12901">
    <property type="entry name" value="SPERM PROTEIN HOMOLOG"/>
    <property type="match status" value="1"/>
</dbReference>
<evidence type="ECO:0000313" key="4">
    <source>
        <dbReference type="EMBL" id="KGJ96400.1"/>
    </source>
</evidence>
<proteinExistence type="inferred from homology"/>
<dbReference type="PATRIC" id="fig|28229.3.peg.1286"/>
<dbReference type="EMBL" id="JQEC01000011">
    <property type="protein sequence ID" value="KGJ96400.1"/>
    <property type="molecule type" value="Genomic_DNA"/>
</dbReference>
<evidence type="ECO:0000256" key="1">
    <source>
        <dbReference type="ARBA" id="ARBA00008918"/>
    </source>
</evidence>
<feature type="domain" description="Coenzyme Q-binding protein COQ10 START" evidence="3">
    <location>
        <begin position="34"/>
        <end position="156"/>
    </location>
</feature>
<organism evidence="4 5">
    <name type="scientific">Colwellia psychrerythraea</name>
    <name type="common">Vibrio psychroerythus</name>
    <dbReference type="NCBI Taxonomy" id="28229"/>
    <lineage>
        <taxon>Bacteria</taxon>
        <taxon>Pseudomonadati</taxon>
        <taxon>Pseudomonadota</taxon>
        <taxon>Gammaproteobacteria</taxon>
        <taxon>Alteromonadales</taxon>
        <taxon>Colwelliaceae</taxon>
        <taxon>Colwellia</taxon>
    </lineage>
</organism>
<evidence type="ECO:0000259" key="3">
    <source>
        <dbReference type="Pfam" id="PF03364"/>
    </source>
</evidence>
<evidence type="ECO:0000313" key="5">
    <source>
        <dbReference type="Proteomes" id="UP000029868"/>
    </source>
</evidence>
<comment type="caution">
    <text evidence="4">The sequence shown here is derived from an EMBL/GenBank/DDBJ whole genome shotgun (WGS) entry which is preliminary data.</text>
</comment>
<dbReference type="Proteomes" id="UP000029868">
    <property type="component" value="Unassembled WGS sequence"/>
</dbReference>
<dbReference type="InterPro" id="IPR023393">
    <property type="entry name" value="START-like_dom_sf"/>
</dbReference>
<dbReference type="InterPro" id="IPR044996">
    <property type="entry name" value="COQ10-like"/>
</dbReference>
<dbReference type="GO" id="GO:0045333">
    <property type="term" value="P:cellular respiration"/>
    <property type="evidence" value="ECO:0007669"/>
    <property type="project" value="InterPro"/>
</dbReference>
<comment type="similarity">
    <text evidence="1">Belongs to the ribosome association toxin RatA family.</text>
</comment>
<dbReference type="SUPFAM" id="SSF55961">
    <property type="entry name" value="Bet v1-like"/>
    <property type="match status" value="1"/>
</dbReference>
<evidence type="ECO:0000256" key="2">
    <source>
        <dbReference type="ARBA" id="ARBA00022649"/>
    </source>
</evidence>
<sequence length="168" mass="18715">MVRFLSAFAIMSAIEWGAMGVIMPTISRSALVMHSVEQMYQLINDIPAYPKFLPDCNDSKVIGQDEKTVTAALLVSKGGLSKWFTTKNTLISNEKIHLSLVDGPFKRLEGYWLLTPLSDDACKISLVLDYEFSNKLVSLAFGKVFGHFSNSLVQVFTQRAKEIYGVNV</sequence>
<dbReference type="AlphaFoldDB" id="A0A099L1S6"/>
<dbReference type="PANTHER" id="PTHR12901:SF10">
    <property type="entry name" value="COENZYME Q-BINDING PROTEIN COQ10, MITOCHONDRIAL"/>
    <property type="match status" value="1"/>
</dbReference>
<name>A0A099L1S6_COLPS</name>
<keyword evidence="2" id="KW-1277">Toxin-antitoxin system</keyword>